<dbReference type="AlphaFoldDB" id="A0A5C6BAT7"/>
<organism evidence="1 2">
    <name type="scientific">Stieleria varia</name>
    <dbReference type="NCBI Taxonomy" id="2528005"/>
    <lineage>
        <taxon>Bacteria</taxon>
        <taxon>Pseudomonadati</taxon>
        <taxon>Planctomycetota</taxon>
        <taxon>Planctomycetia</taxon>
        <taxon>Pirellulales</taxon>
        <taxon>Pirellulaceae</taxon>
        <taxon>Stieleria</taxon>
    </lineage>
</organism>
<evidence type="ECO:0000313" key="1">
    <source>
        <dbReference type="EMBL" id="TWU08389.1"/>
    </source>
</evidence>
<proteinExistence type="predicted"/>
<dbReference type="RefSeq" id="WP_146518437.1">
    <property type="nucleotide sequence ID" value="NZ_CP151726.1"/>
</dbReference>
<dbReference type="OrthoDB" id="631303at2"/>
<dbReference type="EMBL" id="SJPN01000001">
    <property type="protein sequence ID" value="TWU08389.1"/>
    <property type="molecule type" value="Genomic_DNA"/>
</dbReference>
<protein>
    <submittedName>
        <fullName evidence="1">Uncharacterized protein</fullName>
    </submittedName>
</protein>
<reference evidence="1 2" key="1">
    <citation type="submission" date="2019-02" db="EMBL/GenBank/DDBJ databases">
        <title>Deep-cultivation of Planctomycetes and their phenomic and genomic characterization uncovers novel biology.</title>
        <authorList>
            <person name="Wiegand S."/>
            <person name="Jogler M."/>
            <person name="Boedeker C."/>
            <person name="Pinto D."/>
            <person name="Vollmers J."/>
            <person name="Rivas-Marin E."/>
            <person name="Kohn T."/>
            <person name="Peeters S.H."/>
            <person name="Heuer A."/>
            <person name="Rast P."/>
            <person name="Oberbeckmann S."/>
            <person name="Bunk B."/>
            <person name="Jeske O."/>
            <person name="Meyerdierks A."/>
            <person name="Storesund J.E."/>
            <person name="Kallscheuer N."/>
            <person name="Luecker S."/>
            <person name="Lage O.M."/>
            <person name="Pohl T."/>
            <person name="Merkel B.J."/>
            <person name="Hornburger P."/>
            <person name="Mueller R.-W."/>
            <person name="Bruemmer F."/>
            <person name="Labrenz M."/>
            <person name="Spormann A.M."/>
            <person name="Op Den Camp H."/>
            <person name="Overmann J."/>
            <person name="Amann R."/>
            <person name="Jetten M.S.M."/>
            <person name="Mascher T."/>
            <person name="Medema M.H."/>
            <person name="Devos D.P."/>
            <person name="Kaster A.-K."/>
            <person name="Ovreas L."/>
            <person name="Rohde M."/>
            <person name="Galperin M.Y."/>
            <person name="Jogler C."/>
        </authorList>
    </citation>
    <scope>NUCLEOTIDE SEQUENCE [LARGE SCALE GENOMIC DNA]</scope>
    <source>
        <strain evidence="1 2">Pla52n</strain>
    </source>
</reference>
<name>A0A5C6BAT7_9BACT</name>
<comment type="caution">
    <text evidence="1">The sequence shown here is derived from an EMBL/GenBank/DDBJ whole genome shotgun (WGS) entry which is preliminary data.</text>
</comment>
<evidence type="ECO:0000313" key="2">
    <source>
        <dbReference type="Proteomes" id="UP000320176"/>
    </source>
</evidence>
<gene>
    <name evidence="1" type="ORF">Pla52n_09710</name>
</gene>
<dbReference type="Proteomes" id="UP000320176">
    <property type="component" value="Unassembled WGS sequence"/>
</dbReference>
<sequence>MSILDSMDSDRPVMVAIPFGVNLSAKSTTADREAVFLARLSLYTSMSPERQRDRHWIPIPAKLPRMLLGTTEYRKRIERLCGAGIIEVNDSYSDGKIGGEAFPKAYRFTKAHCSGRHRLHQLKSKRAREIALKEKQIDPANLRPAGMYYWQHGNSFQLDRSAVDAIGHEDYWTQWNLGQWKSGENYATRCDYGRYHSLLTRTPRTVRPFLTTAAGERLGIVDVSAAQPSLIGAVAANMASSHGAPPKWNQRGRDAPGYLCNVADFFGGYEEKRRVIQNAPTDIQQWIELCESGLIYDYMLDQISRLPGPAMIEMRNAQGTRFRVDARDMNRSQIKRATLVPLFDHQDATERNPLFQIVRRDFPTIARSVELIKSQTVPDGRKLHEALARLLQLLESTLMIDGVGTVLERQHKDEPVQPIHDAILCRMDFCGQATEIIKAQFARLGLRPLVKLDACN</sequence>
<keyword evidence="2" id="KW-1185">Reference proteome</keyword>
<accession>A0A5C6BAT7</accession>